<dbReference type="Proteomes" id="UP001060215">
    <property type="component" value="Chromosome 10"/>
</dbReference>
<proteinExistence type="predicted"/>
<gene>
    <name evidence="1" type="ORF">LOK49_LG10G02767</name>
</gene>
<keyword evidence="2" id="KW-1185">Reference proteome</keyword>
<protein>
    <submittedName>
        <fullName evidence="1">Uncharacterized protein</fullName>
    </submittedName>
</protein>
<dbReference type="EMBL" id="CM045767">
    <property type="protein sequence ID" value="KAI7996767.1"/>
    <property type="molecule type" value="Genomic_DNA"/>
</dbReference>
<reference evidence="1 2" key="1">
    <citation type="journal article" date="2022" name="Plant J.">
        <title>Chromosome-level genome of Camellia lanceoleosa provides a valuable resource for understanding genome evolution and self-incompatibility.</title>
        <authorList>
            <person name="Gong W."/>
            <person name="Xiao S."/>
            <person name="Wang L."/>
            <person name="Liao Z."/>
            <person name="Chang Y."/>
            <person name="Mo W."/>
            <person name="Hu G."/>
            <person name="Li W."/>
            <person name="Zhao G."/>
            <person name="Zhu H."/>
            <person name="Hu X."/>
            <person name="Ji K."/>
            <person name="Xiang X."/>
            <person name="Song Q."/>
            <person name="Yuan D."/>
            <person name="Jin S."/>
            <person name="Zhang L."/>
        </authorList>
    </citation>
    <scope>NUCLEOTIDE SEQUENCE [LARGE SCALE GENOMIC DNA]</scope>
    <source>
        <strain evidence="1">SQ_2022a</strain>
    </source>
</reference>
<comment type="caution">
    <text evidence="1">The sequence shown here is derived from an EMBL/GenBank/DDBJ whole genome shotgun (WGS) entry which is preliminary data.</text>
</comment>
<evidence type="ECO:0000313" key="1">
    <source>
        <dbReference type="EMBL" id="KAI7996767.1"/>
    </source>
</evidence>
<name>A0ACC0G8H2_9ERIC</name>
<organism evidence="1 2">
    <name type="scientific">Camellia lanceoleosa</name>
    <dbReference type="NCBI Taxonomy" id="1840588"/>
    <lineage>
        <taxon>Eukaryota</taxon>
        <taxon>Viridiplantae</taxon>
        <taxon>Streptophyta</taxon>
        <taxon>Embryophyta</taxon>
        <taxon>Tracheophyta</taxon>
        <taxon>Spermatophyta</taxon>
        <taxon>Magnoliopsida</taxon>
        <taxon>eudicotyledons</taxon>
        <taxon>Gunneridae</taxon>
        <taxon>Pentapetalae</taxon>
        <taxon>asterids</taxon>
        <taxon>Ericales</taxon>
        <taxon>Theaceae</taxon>
        <taxon>Camellia</taxon>
    </lineage>
</organism>
<evidence type="ECO:0000313" key="2">
    <source>
        <dbReference type="Proteomes" id="UP001060215"/>
    </source>
</evidence>
<accession>A0ACC0G8H2</accession>
<sequence>MGLIVLAAQFLDGPPPKQSQSTWLESVHTSGYPTGNPPTGKMSRPYTKKKGEKGFIEGCLFALCCCWLCESCF</sequence>